<reference evidence="1" key="1">
    <citation type="journal article" date="2015" name="Nature">
        <title>Complex archaea that bridge the gap between prokaryotes and eukaryotes.</title>
        <authorList>
            <person name="Spang A."/>
            <person name="Saw J.H."/>
            <person name="Jorgensen S.L."/>
            <person name="Zaremba-Niedzwiedzka K."/>
            <person name="Martijn J."/>
            <person name="Lind A.E."/>
            <person name="van Eijk R."/>
            <person name="Schleper C."/>
            <person name="Guy L."/>
            <person name="Ettema T.J."/>
        </authorList>
    </citation>
    <scope>NUCLEOTIDE SEQUENCE</scope>
</reference>
<gene>
    <name evidence="1" type="ORF">LCGC14_0755130</name>
</gene>
<name>A0A0F9Q756_9ZZZZ</name>
<proteinExistence type="predicted"/>
<sequence length="126" mass="14292">MSYEGYTVYLCCNGHRNYYDAYDDTSVECEDCGAAAAWRYDVDQTNDSGMEPVLVEHKPAKTEHCPTCGHGKQVAEQRFELPENAGVLLVHQESLNVPLGPVKFRDNDSDKVFDTEDAVQEHKYRK</sequence>
<dbReference type="AlphaFoldDB" id="A0A0F9Q756"/>
<evidence type="ECO:0000313" key="1">
    <source>
        <dbReference type="EMBL" id="KKN38274.1"/>
    </source>
</evidence>
<dbReference type="EMBL" id="LAZR01001841">
    <property type="protein sequence ID" value="KKN38274.1"/>
    <property type="molecule type" value="Genomic_DNA"/>
</dbReference>
<organism evidence="1">
    <name type="scientific">marine sediment metagenome</name>
    <dbReference type="NCBI Taxonomy" id="412755"/>
    <lineage>
        <taxon>unclassified sequences</taxon>
        <taxon>metagenomes</taxon>
        <taxon>ecological metagenomes</taxon>
    </lineage>
</organism>
<comment type="caution">
    <text evidence="1">The sequence shown here is derived from an EMBL/GenBank/DDBJ whole genome shotgun (WGS) entry which is preliminary data.</text>
</comment>
<accession>A0A0F9Q756</accession>
<protein>
    <submittedName>
        <fullName evidence="1">Uncharacterized protein</fullName>
    </submittedName>
</protein>